<keyword evidence="3" id="KW-0539">Nucleus</keyword>
<accession>A0A9W5TCZ0</accession>
<name>A0A9W5TCZ0_BABOV</name>
<evidence type="ECO:0000256" key="5">
    <source>
        <dbReference type="SAM" id="MobiDB-lite"/>
    </source>
</evidence>
<evidence type="ECO:0000256" key="4">
    <source>
        <dbReference type="SAM" id="Coils"/>
    </source>
</evidence>
<feature type="region of interest" description="Disordered" evidence="5">
    <location>
        <begin position="332"/>
        <end position="359"/>
    </location>
</feature>
<dbReference type="EMBL" id="BLIY01000009">
    <property type="protein sequence ID" value="GFE54152.1"/>
    <property type="molecule type" value="Genomic_DNA"/>
</dbReference>
<dbReference type="Pfam" id="PF09751">
    <property type="entry name" value="Es2"/>
    <property type="match status" value="2"/>
</dbReference>
<evidence type="ECO:0000256" key="2">
    <source>
        <dbReference type="ARBA" id="ARBA00009072"/>
    </source>
</evidence>
<proteinExistence type="inferred from homology"/>
<reference evidence="6" key="1">
    <citation type="submission" date="2019-12" db="EMBL/GenBank/DDBJ databases">
        <title>Genome sequence of Babesia ovis.</title>
        <authorList>
            <person name="Yamagishi J."/>
            <person name="Sevinc F."/>
            <person name="Xuan X."/>
        </authorList>
    </citation>
    <scope>NUCLEOTIDE SEQUENCE</scope>
    <source>
        <strain evidence="6">Selcuk</strain>
    </source>
</reference>
<comment type="caution">
    <text evidence="6">The sequence shown here is derived from an EMBL/GenBank/DDBJ whole genome shotgun (WGS) entry which is preliminary data.</text>
</comment>
<dbReference type="AlphaFoldDB" id="A0A9W5TCZ0"/>
<dbReference type="GO" id="GO:0071013">
    <property type="term" value="C:catalytic step 2 spliceosome"/>
    <property type="evidence" value="ECO:0007669"/>
    <property type="project" value="TreeGrafter"/>
</dbReference>
<keyword evidence="7" id="KW-1185">Reference proteome</keyword>
<feature type="compositionally biased region" description="Polar residues" evidence="5">
    <location>
        <begin position="334"/>
        <end position="359"/>
    </location>
</feature>
<sequence>MAEQGPKEYHHPSQPGTKQHGCKHINESYGSISLGDLSDSWRGSDYKRRRQTHLDDSGNVPSSSDPDEPRTSTVSQDDNSVSVKTVKDNLVSPTSPNDGIFENTILDPKVYIASFSAKGPDEILHSASIANKPCGKGLELSLIKGGGQLVSAEKVNDWRTISVSTTPKETLVPYADVLKRIRTNYKLKELSEEDYVGCLETIIERDYFPDLMKLRIKTMIMEAENAGDANRALYLKKKLENLDKENEEMRIKLRTAANEDISVNIGKGGLKLDEFSRIFTSEDNRSFGRLMEQSIIRSNEINSWMEDGERKHNLALAATQAKTNLGINDREVQSNRASSRNSLFFNDTSTSSESNKNQAPIIRSANTYMPSNHEDRMAELEHRQKVRRTENVKDAYHGKVNDLITQFGLRECKELLDEEQLAKYDFVQTPLTSLSTEREYSVPKPIAREELAEKLRKKYQSTPAGTPMPNTPSCKTPLLVQKLIAKHNSMSDLQLRSSYSSSKYSKGSVRSGVIFKS</sequence>
<feature type="compositionally biased region" description="Polar residues" evidence="5">
    <location>
        <begin position="71"/>
        <end position="83"/>
    </location>
</feature>
<dbReference type="PANTHER" id="PTHR12940">
    <property type="entry name" value="ES-2 PROTEIN - RELATED"/>
    <property type="match status" value="1"/>
</dbReference>
<feature type="coiled-coil region" evidence="4">
    <location>
        <begin position="232"/>
        <end position="259"/>
    </location>
</feature>
<keyword evidence="4" id="KW-0175">Coiled coil</keyword>
<evidence type="ECO:0000256" key="1">
    <source>
        <dbReference type="ARBA" id="ARBA00004123"/>
    </source>
</evidence>
<comment type="similarity">
    <text evidence="2">Belongs to the ESS2 family.</text>
</comment>
<evidence type="ECO:0000313" key="6">
    <source>
        <dbReference type="EMBL" id="GFE54152.1"/>
    </source>
</evidence>
<feature type="compositionally biased region" description="Basic and acidic residues" evidence="5">
    <location>
        <begin position="42"/>
        <end position="56"/>
    </location>
</feature>
<dbReference type="PANTHER" id="PTHR12940:SF0">
    <property type="entry name" value="SPLICING FACTOR ESS-2 HOMOLOG"/>
    <property type="match status" value="1"/>
</dbReference>
<evidence type="ECO:0000313" key="7">
    <source>
        <dbReference type="Proteomes" id="UP001057455"/>
    </source>
</evidence>
<protein>
    <submittedName>
        <fullName evidence="6">DGCR14, putative</fullName>
    </submittedName>
</protein>
<evidence type="ECO:0000256" key="3">
    <source>
        <dbReference type="ARBA" id="ARBA00023242"/>
    </source>
</evidence>
<gene>
    <name evidence="6" type="ORF">BaOVIS_015560</name>
</gene>
<feature type="region of interest" description="Disordered" evidence="5">
    <location>
        <begin position="1"/>
        <end position="96"/>
    </location>
</feature>
<feature type="compositionally biased region" description="Basic and acidic residues" evidence="5">
    <location>
        <begin position="1"/>
        <end position="11"/>
    </location>
</feature>
<dbReference type="OrthoDB" id="19679at2759"/>
<dbReference type="InterPro" id="IPR019148">
    <property type="entry name" value="Nuclear_protein_DGCR14_ESS-2"/>
</dbReference>
<comment type="subcellular location">
    <subcellularLocation>
        <location evidence="1">Nucleus</location>
    </subcellularLocation>
</comment>
<dbReference type="Proteomes" id="UP001057455">
    <property type="component" value="Unassembled WGS sequence"/>
</dbReference>
<organism evidence="6 7">
    <name type="scientific">Babesia ovis</name>
    <dbReference type="NCBI Taxonomy" id="5869"/>
    <lineage>
        <taxon>Eukaryota</taxon>
        <taxon>Sar</taxon>
        <taxon>Alveolata</taxon>
        <taxon>Apicomplexa</taxon>
        <taxon>Aconoidasida</taxon>
        <taxon>Piroplasmida</taxon>
        <taxon>Babesiidae</taxon>
        <taxon>Babesia</taxon>
    </lineage>
</organism>